<evidence type="ECO:0000256" key="1">
    <source>
        <dbReference type="SAM" id="MobiDB-lite"/>
    </source>
</evidence>
<feature type="compositionally biased region" description="Polar residues" evidence="1">
    <location>
        <begin position="31"/>
        <end position="43"/>
    </location>
</feature>
<evidence type="ECO:0000313" key="3">
    <source>
        <dbReference type="Proteomes" id="UP000199087"/>
    </source>
</evidence>
<dbReference type="AlphaFoldDB" id="A0A0U1NZR6"/>
<evidence type="ECO:0000313" key="2">
    <source>
        <dbReference type="EMBL" id="CRK83501.1"/>
    </source>
</evidence>
<keyword evidence="3" id="KW-1185">Reference proteome</keyword>
<organism evidence="2 3">
    <name type="scientific">Neobacillus massiliamazoniensis</name>
    <dbReference type="NCBI Taxonomy" id="1499688"/>
    <lineage>
        <taxon>Bacteria</taxon>
        <taxon>Bacillati</taxon>
        <taxon>Bacillota</taxon>
        <taxon>Bacilli</taxon>
        <taxon>Bacillales</taxon>
        <taxon>Bacillaceae</taxon>
        <taxon>Neobacillus</taxon>
    </lineage>
</organism>
<dbReference type="EMBL" id="CVRB01000003">
    <property type="protein sequence ID" value="CRK83501.1"/>
    <property type="molecule type" value="Genomic_DNA"/>
</dbReference>
<reference evidence="3" key="1">
    <citation type="submission" date="2015-05" db="EMBL/GenBank/DDBJ databases">
        <authorList>
            <person name="Urmite Genomes"/>
        </authorList>
    </citation>
    <scope>NUCLEOTIDE SEQUENCE [LARGE SCALE GENOMIC DNA]</scope>
    <source>
        <strain evidence="3">LF1</strain>
    </source>
</reference>
<dbReference type="STRING" id="1499688.BN000_03472"/>
<sequence length="43" mass="5089">MPNTTDNEKKAKDNNALRHEKNMMREKNRQAGKNQYSKTTDHN</sequence>
<dbReference type="OrthoDB" id="2922782at2"/>
<accession>A0A0U1NZR6</accession>
<name>A0A0U1NZR6_9BACI</name>
<feature type="region of interest" description="Disordered" evidence="1">
    <location>
        <begin position="1"/>
        <end position="43"/>
    </location>
</feature>
<proteinExistence type="predicted"/>
<evidence type="ECO:0008006" key="4">
    <source>
        <dbReference type="Google" id="ProtNLM"/>
    </source>
</evidence>
<dbReference type="RefSeq" id="WP_090636075.1">
    <property type="nucleotide sequence ID" value="NZ_CVRB01000003.1"/>
</dbReference>
<gene>
    <name evidence="2" type="ORF">BN000_03472</name>
</gene>
<protein>
    <recommendedName>
        <fullName evidence="4">DUF3941 domain-containing protein</fullName>
    </recommendedName>
</protein>
<feature type="compositionally biased region" description="Basic and acidic residues" evidence="1">
    <location>
        <begin position="1"/>
        <end position="29"/>
    </location>
</feature>
<dbReference type="Proteomes" id="UP000199087">
    <property type="component" value="Unassembled WGS sequence"/>
</dbReference>